<sequence length="60" mass="7292">MACRVADSMFLFMYFFWVFILYGLEFRPPSKAKWKSQNFSPLFSRYFANGLRPKWQLDPL</sequence>
<keyword evidence="1" id="KW-0812">Transmembrane</keyword>
<dbReference type="Proteomes" id="UP000237347">
    <property type="component" value="Unassembled WGS sequence"/>
</dbReference>
<dbReference type="AlphaFoldDB" id="A0AAW0KII7"/>
<organism evidence="2 3">
    <name type="scientific">Quercus suber</name>
    <name type="common">Cork oak</name>
    <dbReference type="NCBI Taxonomy" id="58331"/>
    <lineage>
        <taxon>Eukaryota</taxon>
        <taxon>Viridiplantae</taxon>
        <taxon>Streptophyta</taxon>
        <taxon>Embryophyta</taxon>
        <taxon>Tracheophyta</taxon>
        <taxon>Spermatophyta</taxon>
        <taxon>Magnoliopsida</taxon>
        <taxon>eudicotyledons</taxon>
        <taxon>Gunneridae</taxon>
        <taxon>Pentapetalae</taxon>
        <taxon>rosids</taxon>
        <taxon>fabids</taxon>
        <taxon>Fagales</taxon>
        <taxon>Fagaceae</taxon>
        <taxon>Quercus</taxon>
    </lineage>
</organism>
<evidence type="ECO:0000313" key="2">
    <source>
        <dbReference type="EMBL" id="KAK7838705.1"/>
    </source>
</evidence>
<keyword evidence="1" id="KW-0472">Membrane</keyword>
<comment type="caution">
    <text evidence="2">The sequence shown here is derived from an EMBL/GenBank/DDBJ whole genome shotgun (WGS) entry which is preliminary data.</text>
</comment>
<dbReference type="EMBL" id="PKMF04000300">
    <property type="protein sequence ID" value="KAK7838705.1"/>
    <property type="molecule type" value="Genomic_DNA"/>
</dbReference>
<name>A0AAW0KII7_QUESU</name>
<feature type="transmembrane region" description="Helical" evidence="1">
    <location>
        <begin position="6"/>
        <end position="24"/>
    </location>
</feature>
<keyword evidence="3" id="KW-1185">Reference proteome</keyword>
<evidence type="ECO:0000313" key="3">
    <source>
        <dbReference type="Proteomes" id="UP000237347"/>
    </source>
</evidence>
<accession>A0AAW0KII7</accession>
<protein>
    <recommendedName>
        <fullName evidence="4">ATP synthase F0 subunit 8</fullName>
    </recommendedName>
</protein>
<evidence type="ECO:0008006" key="4">
    <source>
        <dbReference type="Google" id="ProtNLM"/>
    </source>
</evidence>
<evidence type="ECO:0000256" key="1">
    <source>
        <dbReference type="SAM" id="Phobius"/>
    </source>
</evidence>
<proteinExistence type="predicted"/>
<reference evidence="2 3" key="1">
    <citation type="journal article" date="2018" name="Sci. Data">
        <title>The draft genome sequence of cork oak.</title>
        <authorList>
            <person name="Ramos A.M."/>
            <person name="Usie A."/>
            <person name="Barbosa P."/>
            <person name="Barros P.M."/>
            <person name="Capote T."/>
            <person name="Chaves I."/>
            <person name="Simoes F."/>
            <person name="Abreu I."/>
            <person name="Carrasquinho I."/>
            <person name="Faro C."/>
            <person name="Guimaraes J.B."/>
            <person name="Mendonca D."/>
            <person name="Nobrega F."/>
            <person name="Rodrigues L."/>
            <person name="Saibo N.J.M."/>
            <person name="Varela M.C."/>
            <person name="Egas C."/>
            <person name="Matos J."/>
            <person name="Miguel C.M."/>
            <person name="Oliveira M.M."/>
            <person name="Ricardo C.P."/>
            <person name="Goncalves S."/>
        </authorList>
    </citation>
    <scope>NUCLEOTIDE SEQUENCE [LARGE SCALE GENOMIC DNA]</scope>
    <source>
        <strain evidence="3">cv. HL8</strain>
    </source>
</reference>
<keyword evidence="1" id="KW-1133">Transmembrane helix</keyword>
<gene>
    <name evidence="2" type="ORF">CFP56_019274</name>
</gene>